<sequence length="497" mass="54407">MPSINEQDDIDLISSPLVLPNGTTVPNRLVKVAMEEGIGFGGGLPTKRHERLYKRWAEGGWGMIVTGNVHVDPQHLATPHCRSILDDTSQTVSAYASLRQSISSSSSLPTPICLVQLSHGGLQSSSTINMSRAPWVQAVAPCEARPNTGSSIWGWLLSRVIWPRKSRRLRYFDDWLEIVDMFIRGARIMHEAGWDGVQVHTAHGYLLAEYLSPLTNPDPIPLPGVPYQIPLRLHLLWLILTGIHAATDHKFIKAIKINSSDFVQGGLDEVQAAQVIKEIVSWELVDILEISGGSYSNPAFASLDALHAPTRQSLFSHFTTSLIPHLAPPPKGPAILLTGGLHDRTLIASSLRDHACHLVGIGRPACVKPCLPHEIILNRDIPDCDSAIGGYTIPGGEAWKRFLGGGRSSSASPVSTYTEVETESSPLVAKHTQPAGVPLVGAGISTFWHEWQLSRISRGKEPWMDMGWGVGAVWEGVVWGVFKGFGVALWRDWRERV</sequence>
<evidence type="ECO:0000256" key="2">
    <source>
        <dbReference type="ARBA" id="ARBA00022630"/>
    </source>
</evidence>
<dbReference type="PANTHER" id="PTHR43656">
    <property type="entry name" value="BINDING OXIDOREDUCTASE, PUTATIVE (AFU_ORTHOLOGUE AFUA_2G08260)-RELATED"/>
    <property type="match status" value="1"/>
</dbReference>
<evidence type="ECO:0000256" key="1">
    <source>
        <dbReference type="ARBA" id="ARBA00005979"/>
    </source>
</evidence>
<dbReference type="GO" id="GO:0016491">
    <property type="term" value="F:oxidoreductase activity"/>
    <property type="evidence" value="ECO:0007669"/>
    <property type="project" value="UniProtKB-KW"/>
</dbReference>
<reference evidence="6 7" key="1">
    <citation type="submission" date="2016-07" db="EMBL/GenBank/DDBJ databases">
        <title>Pervasive Adenine N6-methylation of Active Genes in Fungi.</title>
        <authorList>
            <consortium name="DOE Joint Genome Institute"/>
            <person name="Mondo S.J."/>
            <person name="Dannebaum R.O."/>
            <person name="Kuo R.C."/>
            <person name="Labutti K."/>
            <person name="Haridas S."/>
            <person name="Kuo A."/>
            <person name="Salamov A."/>
            <person name="Ahrendt S.R."/>
            <person name="Lipzen A."/>
            <person name="Sullivan W."/>
            <person name="Andreopoulos W.B."/>
            <person name="Clum A."/>
            <person name="Lindquist E."/>
            <person name="Daum C."/>
            <person name="Ramamoorthy G.K."/>
            <person name="Gryganskyi A."/>
            <person name="Culley D."/>
            <person name="Magnuson J.K."/>
            <person name="James T.Y."/>
            <person name="O'Malley M.A."/>
            <person name="Stajich J.E."/>
            <person name="Spatafora J.W."/>
            <person name="Visel A."/>
            <person name="Grigoriev I.V."/>
        </authorList>
    </citation>
    <scope>NUCLEOTIDE SEQUENCE [LARGE SCALE GENOMIC DNA]</scope>
    <source>
        <strain evidence="6 7">68-887.2</strain>
    </source>
</reference>
<dbReference type="EMBL" id="MCFC01000121">
    <property type="protein sequence ID" value="ORY20962.1"/>
    <property type="molecule type" value="Genomic_DNA"/>
</dbReference>
<dbReference type="Gene3D" id="3.20.20.70">
    <property type="entry name" value="Aldolase class I"/>
    <property type="match status" value="1"/>
</dbReference>
<evidence type="ECO:0000256" key="3">
    <source>
        <dbReference type="ARBA" id="ARBA00022643"/>
    </source>
</evidence>
<feature type="domain" description="NADH:flavin oxidoreductase/NADH oxidase N-terminal" evidence="5">
    <location>
        <begin position="16"/>
        <end position="375"/>
    </location>
</feature>
<gene>
    <name evidence="6" type="ORF">BCR39DRAFT_554447</name>
</gene>
<accession>A0A1Y2AER7</accession>
<dbReference type="OrthoDB" id="1663137at2759"/>
<dbReference type="AlphaFoldDB" id="A0A1Y2AER7"/>
<evidence type="ECO:0000313" key="7">
    <source>
        <dbReference type="Proteomes" id="UP000193986"/>
    </source>
</evidence>
<dbReference type="SUPFAM" id="SSF51395">
    <property type="entry name" value="FMN-linked oxidoreductases"/>
    <property type="match status" value="1"/>
</dbReference>
<organism evidence="6 7">
    <name type="scientific">Naematelia encephala</name>
    <dbReference type="NCBI Taxonomy" id="71784"/>
    <lineage>
        <taxon>Eukaryota</taxon>
        <taxon>Fungi</taxon>
        <taxon>Dikarya</taxon>
        <taxon>Basidiomycota</taxon>
        <taxon>Agaricomycotina</taxon>
        <taxon>Tremellomycetes</taxon>
        <taxon>Tremellales</taxon>
        <taxon>Naemateliaceae</taxon>
        <taxon>Naematelia</taxon>
    </lineage>
</organism>
<dbReference type="Pfam" id="PF00724">
    <property type="entry name" value="Oxidored_FMN"/>
    <property type="match status" value="1"/>
</dbReference>
<dbReference type="STRING" id="71784.A0A1Y2AER7"/>
<dbReference type="InterPro" id="IPR051799">
    <property type="entry name" value="NADH_flavin_oxidoreductase"/>
</dbReference>
<keyword evidence="7" id="KW-1185">Reference proteome</keyword>
<dbReference type="PANTHER" id="PTHR43656:SF2">
    <property type="entry name" value="BINDING OXIDOREDUCTASE, PUTATIVE (AFU_ORTHOLOGUE AFUA_2G08260)-RELATED"/>
    <property type="match status" value="1"/>
</dbReference>
<dbReference type="Proteomes" id="UP000193986">
    <property type="component" value="Unassembled WGS sequence"/>
</dbReference>
<name>A0A1Y2AER7_9TREE</name>
<keyword evidence="4" id="KW-0560">Oxidoreductase</keyword>
<evidence type="ECO:0000313" key="6">
    <source>
        <dbReference type="EMBL" id="ORY20962.1"/>
    </source>
</evidence>
<protein>
    <recommendedName>
        <fullName evidence="5">NADH:flavin oxidoreductase/NADH oxidase N-terminal domain-containing protein</fullName>
    </recommendedName>
</protein>
<dbReference type="InterPro" id="IPR001155">
    <property type="entry name" value="OxRdtase_FMN_N"/>
</dbReference>
<proteinExistence type="inferred from homology"/>
<evidence type="ECO:0000259" key="5">
    <source>
        <dbReference type="Pfam" id="PF00724"/>
    </source>
</evidence>
<dbReference type="InterPro" id="IPR013785">
    <property type="entry name" value="Aldolase_TIM"/>
</dbReference>
<evidence type="ECO:0000256" key="4">
    <source>
        <dbReference type="ARBA" id="ARBA00023002"/>
    </source>
</evidence>
<dbReference type="GO" id="GO:0010181">
    <property type="term" value="F:FMN binding"/>
    <property type="evidence" value="ECO:0007669"/>
    <property type="project" value="InterPro"/>
</dbReference>
<keyword evidence="2" id="KW-0285">Flavoprotein</keyword>
<comment type="similarity">
    <text evidence="1">Belongs to the NADH:flavin oxidoreductase/NADH oxidase family.</text>
</comment>
<keyword evidence="3" id="KW-0288">FMN</keyword>
<comment type="caution">
    <text evidence="6">The sequence shown here is derived from an EMBL/GenBank/DDBJ whole genome shotgun (WGS) entry which is preliminary data.</text>
</comment>
<dbReference type="InParanoid" id="A0A1Y2AER7"/>
<feature type="non-terminal residue" evidence="6">
    <location>
        <position position="1"/>
    </location>
</feature>